<evidence type="ECO:0000259" key="4">
    <source>
        <dbReference type="PROSITE" id="PS00662"/>
    </source>
</evidence>
<dbReference type="InterPro" id="IPR037257">
    <property type="entry name" value="T2SS_E_N_sf"/>
</dbReference>
<evidence type="ECO:0000313" key="5">
    <source>
        <dbReference type="EMBL" id="OYV03417.1"/>
    </source>
</evidence>
<evidence type="ECO:0000313" key="6">
    <source>
        <dbReference type="Proteomes" id="UP000216312"/>
    </source>
</evidence>
<accession>A0A257LUT9</accession>
<reference evidence="6" key="1">
    <citation type="submission" date="2017-07" db="EMBL/GenBank/DDBJ databases">
        <title>Novel pathways for hydrocarbon cycling and metabolic interdependencies in hydrothermal sediment communities.</title>
        <authorList>
            <person name="Dombrowski N."/>
            <person name="Seitz K."/>
            <person name="Teske A."/>
            <person name="Baker B."/>
        </authorList>
    </citation>
    <scope>NUCLEOTIDE SEQUENCE [LARGE SCALE GENOMIC DNA]</scope>
</reference>
<dbReference type="Pfam" id="PF05157">
    <property type="entry name" value="MshEN"/>
    <property type="match status" value="2"/>
</dbReference>
<evidence type="ECO:0000256" key="1">
    <source>
        <dbReference type="ARBA" id="ARBA00006611"/>
    </source>
</evidence>
<dbReference type="EMBL" id="NMUJ01000007">
    <property type="protein sequence ID" value="OYV03417.1"/>
    <property type="molecule type" value="Genomic_DNA"/>
</dbReference>
<dbReference type="InterPro" id="IPR007831">
    <property type="entry name" value="T2SS_GspE_N"/>
</dbReference>
<dbReference type="AlphaFoldDB" id="A0A257LUT9"/>
<proteinExistence type="inferred from homology"/>
<dbReference type="Gene3D" id="3.40.50.300">
    <property type="entry name" value="P-loop containing nucleotide triphosphate hydrolases"/>
    <property type="match status" value="1"/>
</dbReference>
<name>A0A257LUT9_UNCW3</name>
<evidence type="ECO:0000256" key="2">
    <source>
        <dbReference type="ARBA" id="ARBA00022741"/>
    </source>
</evidence>
<dbReference type="GO" id="GO:0005524">
    <property type="term" value="F:ATP binding"/>
    <property type="evidence" value="ECO:0007669"/>
    <property type="project" value="UniProtKB-KW"/>
</dbReference>
<dbReference type="InterPro" id="IPR001482">
    <property type="entry name" value="T2SS/T4SS_dom"/>
</dbReference>
<dbReference type="GO" id="GO:0005886">
    <property type="term" value="C:plasma membrane"/>
    <property type="evidence" value="ECO:0007669"/>
    <property type="project" value="TreeGrafter"/>
</dbReference>
<dbReference type="CDD" id="cd01129">
    <property type="entry name" value="PulE-GspE-like"/>
    <property type="match status" value="1"/>
</dbReference>
<dbReference type="FunFam" id="3.30.300.160:FF:000002">
    <property type="entry name" value="Type II secretion system protein E"/>
    <property type="match status" value="2"/>
</dbReference>
<dbReference type="PANTHER" id="PTHR30258:SF1">
    <property type="entry name" value="PROTEIN TRANSPORT PROTEIN HOFB HOMOLOG"/>
    <property type="match status" value="1"/>
</dbReference>
<dbReference type="PROSITE" id="PS00662">
    <property type="entry name" value="T2SP_E"/>
    <property type="match status" value="1"/>
</dbReference>
<dbReference type="InterPro" id="IPR003593">
    <property type="entry name" value="AAA+_ATPase"/>
</dbReference>
<dbReference type="SUPFAM" id="SSF52540">
    <property type="entry name" value="P-loop containing nucleoside triphosphate hydrolases"/>
    <property type="match status" value="1"/>
</dbReference>
<sequence length="677" mass="76049">MRILPNHLMQIFYYRKYVNSLGVAMKDKPKPEDLERAYGVPFVELSKFSLNPTLIKMFDEHTLRKLKFIPLFKSGNTLAVAMVNPSDVKTIDEIARMTNMEIEPMVCDERELHNVLNSIFIDSQPATPPTVKPSMGSDHFTVVDTKGKTTDDVDKLIADELESKYGVPFVRLSDFMIEPSLVKMFGEDTLRRLKFIPLFKSDNVLTIAMVNPSDVKAIDEIRRLANMDIETMVCEEDDLEQTLNTIFSPIKSESRWRYISADELKKQVEEEPTISEKIEVKPEPLPQEVLPEVIAEDAEVIRYLNELLTRAVRERASDLHIEHTQDGIAIRIRVDGILHLMRQPPSHIHNAIIPRIKVMSNLNIAEHRIPQDGRCSFVVDGKEVDLRISTLPTIYGESAVIRILDKSTGLLSVEELGLSSNELELFEKLLSIPYGMILVTGPTGSGKTTTLYAMLRRLISTEKNIVTIEDPVEYRIPGIRQTQVNIRAGYTFANGLRAILRQDPDIVMVGEIRDKETANIAVHAALTGHLVLSTLHTNDAPGALPRLIDMGVEPFLVASSVVGVIAQRLIRKICPRCREPFTPSPELIEAENLPPNVTLHRGKGCNYCRRTGYRGRTGVFQIMLVDDKIRNLVVSKAPASEIAQSATANGMLSLRESGMQKVFDGITTLEEVLRVTQ</sequence>
<organism evidence="5 6">
    <name type="scientific">candidate division WOR-3 bacterium 4484_18</name>
    <dbReference type="NCBI Taxonomy" id="2020626"/>
    <lineage>
        <taxon>Bacteria</taxon>
        <taxon>Bacteria division WOR-3</taxon>
    </lineage>
</organism>
<dbReference type="FunFam" id="3.40.50.300:FF:000398">
    <property type="entry name" value="Type IV pilus assembly ATPase PilB"/>
    <property type="match status" value="1"/>
</dbReference>
<keyword evidence="2" id="KW-0547">Nucleotide-binding</keyword>
<dbReference type="PANTHER" id="PTHR30258">
    <property type="entry name" value="TYPE II SECRETION SYSTEM PROTEIN GSPE-RELATED"/>
    <property type="match status" value="1"/>
</dbReference>
<dbReference type="GO" id="GO:0016887">
    <property type="term" value="F:ATP hydrolysis activity"/>
    <property type="evidence" value="ECO:0007669"/>
    <property type="project" value="TreeGrafter"/>
</dbReference>
<comment type="similarity">
    <text evidence="1">Belongs to the GSP E family.</text>
</comment>
<evidence type="ECO:0000256" key="3">
    <source>
        <dbReference type="ARBA" id="ARBA00022840"/>
    </source>
</evidence>
<dbReference type="Pfam" id="PF00437">
    <property type="entry name" value="T2SSE"/>
    <property type="match status" value="1"/>
</dbReference>
<feature type="domain" description="Bacterial type II secretion system protein E" evidence="4">
    <location>
        <begin position="500"/>
        <end position="514"/>
    </location>
</feature>
<gene>
    <name evidence="5" type="ORF">CGW93_01220</name>
</gene>
<dbReference type="InterPro" id="IPR027417">
    <property type="entry name" value="P-loop_NTPase"/>
</dbReference>
<dbReference type="SUPFAM" id="SSF160246">
    <property type="entry name" value="EspE N-terminal domain-like"/>
    <property type="match status" value="2"/>
</dbReference>
<keyword evidence="3" id="KW-0067">ATP-binding</keyword>
<comment type="caution">
    <text evidence="5">The sequence shown here is derived from an EMBL/GenBank/DDBJ whole genome shotgun (WGS) entry which is preliminary data.</text>
</comment>
<dbReference type="Proteomes" id="UP000216312">
    <property type="component" value="Unassembled WGS sequence"/>
</dbReference>
<dbReference type="SMART" id="SM00382">
    <property type="entry name" value="AAA"/>
    <property type="match status" value="1"/>
</dbReference>
<protein>
    <submittedName>
        <fullName evidence="5">Type II secretion system protein GspE</fullName>
    </submittedName>
</protein>
<dbReference type="Gene3D" id="3.30.300.160">
    <property type="entry name" value="Type II secretion system, protein E, N-terminal domain"/>
    <property type="match status" value="2"/>
</dbReference>
<dbReference type="Gene3D" id="3.30.450.90">
    <property type="match status" value="1"/>
</dbReference>